<dbReference type="EMBL" id="NXII01000002">
    <property type="protein sequence ID" value="RXI42842.1"/>
    <property type="molecule type" value="Genomic_DNA"/>
</dbReference>
<protein>
    <submittedName>
        <fullName evidence="3">Type III secretion system protein</fullName>
    </submittedName>
</protein>
<accession>A0A4Q0ZFZ6</accession>
<dbReference type="Proteomes" id="UP000290378">
    <property type="component" value="Unassembled WGS sequence"/>
</dbReference>
<comment type="similarity">
    <text evidence="1">Belongs to the type III secretion exporter family.</text>
</comment>
<dbReference type="AlphaFoldDB" id="A0A4Q0ZFZ6"/>
<evidence type="ECO:0000256" key="1">
    <source>
        <dbReference type="ARBA" id="ARBA00010690"/>
    </source>
</evidence>
<comment type="caution">
    <text evidence="3">The sequence shown here is derived from an EMBL/GenBank/DDBJ whole genome shotgun (WGS) entry which is preliminary data.</text>
</comment>
<dbReference type="SUPFAM" id="SSF160544">
    <property type="entry name" value="EscU C-terminal domain-like"/>
    <property type="match status" value="1"/>
</dbReference>
<proteinExistence type="inferred from homology"/>
<dbReference type="EMBL" id="PDJZ01000002">
    <property type="protein sequence ID" value="RXJ85404.1"/>
    <property type="molecule type" value="Genomic_DNA"/>
</dbReference>
<evidence type="ECO:0000313" key="5">
    <source>
        <dbReference type="Proteomes" id="UP000290870"/>
    </source>
</evidence>
<evidence type="ECO:0000313" key="3">
    <source>
        <dbReference type="EMBL" id="RXJ85404.1"/>
    </source>
</evidence>
<reference evidence="3 5" key="2">
    <citation type="submission" date="2017-10" db="EMBL/GenBank/DDBJ databases">
        <title>Genomics of the genus Arcobacter.</title>
        <authorList>
            <person name="Perez-Cataluna A."/>
            <person name="Figueras M.J."/>
        </authorList>
    </citation>
    <scope>NUCLEOTIDE SEQUENCE [LARGE SCALE GENOMIC DNA]</scope>
    <source>
        <strain evidence="3 5">F26</strain>
    </source>
</reference>
<dbReference type="OrthoDB" id="5244399at2"/>
<dbReference type="InterPro" id="IPR006135">
    <property type="entry name" value="T3SS_substrate_exporter"/>
</dbReference>
<dbReference type="Proteomes" id="UP000290870">
    <property type="component" value="Unassembled WGS sequence"/>
</dbReference>
<evidence type="ECO:0000313" key="2">
    <source>
        <dbReference type="EMBL" id="RXI42842.1"/>
    </source>
</evidence>
<dbReference type="RefSeq" id="WP_128985628.1">
    <property type="nucleotide sequence ID" value="NZ_CBCSEI010000003.1"/>
</dbReference>
<dbReference type="Gene3D" id="3.40.1690.10">
    <property type="entry name" value="secretion proteins EscU"/>
    <property type="match status" value="1"/>
</dbReference>
<organism evidence="3 5">
    <name type="scientific">Arcobacter cloacae</name>
    <dbReference type="NCBI Taxonomy" id="1054034"/>
    <lineage>
        <taxon>Bacteria</taxon>
        <taxon>Pseudomonadati</taxon>
        <taxon>Campylobacterota</taxon>
        <taxon>Epsilonproteobacteria</taxon>
        <taxon>Campylobacterales</taxon>
        <taxon>Arcobacteraceae</taxon>
        <taxon>Arcobacter</taxon>
    </lineage>
</organism>
<dbReference type="GO" id="GO:0009306">
    <property type="term" value="P:protein secretion"/>
    <property type="evidence" value="ECO:0007669"/>
    <property type="project" value="InterPro"/>
</dbReference>
<dbReference type="Pfam" id="PF01312">
    <property type="entry name" value="Bac_export_2"/>
    <property type="match status" value="1"/>
</dbReference>
<dbReference type="PANTHER" id="PTHR30531">
    <property type="entry name" value="FLAGELLAR BIOSYNTHETIC PROTEIN FLHB"/>
    <property type="match status" value="1"/>
</dbReference>
<dbReference type="PANTHER" id="PTHR30531:SF12">
    <property type="entry name" value="FLAGELLAR BIOSYNTHETIC PROTEIN FLHB"/>
    <property type="match status" value="1"/>
</dbReference>
<reference evidence="2 4" key="1">
    <citation type="submission" date="2017-09" db="EMBL/GenBank/DDBJ databases">
        <title>Genomics of the genus Arcobacter.</title>
        <authorList>
            <person name="Perez-Cataluna A."/>
            <person name="Figueras M.J."/>
            <person name="Salas-Masso N."/>
        </authorList>
    </citation>
    <scope>NUCLEOTIDE SEQUENCE [LARGE SCALE GENOMIC DNA]</scope>
    <source>
        <strain evidence="2 4">CECT 7834</strain>
    </source>
</reference>
<evidence type="ECO:0000313" key="4">
    <source>
        <dbReference type="Proteomes" id="UP000290378"/>
    </source>
</evidence>
<sequence>MQEKLNKDIVQKAVALKYDIEKDNAPKITAKGKGETASNIIKIAKENNIPIKKDEDLIELLSQIDIDKEIPSSMYKAVAEIFSFIYDLSNNKKNIDEKLKEKSLNKL</sequence>
<dbReference type="InterPro" id="IPR029025">
    <property type="entry name" value="T3SS_substrate_exporter_C"/>
</dbReference>
<name>A0A4Q0ZFZ6_9BACT</name>
<keyword evidence="4" id="KW-1185">Reference proteome</keyword>
<gene>
    <name evidence="2" type="ORF">CP963_02160</name>
    <name evidence="3" type="ORF">CRU90_02165</name>
</gene>
<dbReference type="GO" id="GO:0005886">
    <property type="term" value="C:plasma membrane"/>
    <property type="evidence" value="ECO:0007669"/>
    <property type="project" value="TreeGrafter"/>
</dbReference>